<keyword evidence="6 15" id="KW-0963">Cytoplasm</keyword>
<evidence type="ECO:0000256" key="15">
    <source>
        <dbReference type="RuleBase" id="RU367039"/>
    </source>
</evidence>
<evidence type="ECO:0000256" key="14">
    <source>
        <dbReference type="PIRSR" id="PIRSR607828-3"/>
    </source>
</evidence>
<dbReference type="UniPathway" id="UPA00111">
    <property type="reaction ID" value="UER00527"/>
</dbReference>
<evidence type="ECO:0000256" key="6">
    <source>
        <dbReference type="ARBA" id="ARBA00022490"/>
    </source>
</evidence>
<evidence type="ECO:0000313" key="18">
    <source>
        <dbReference type="Proteomes" id="UP000320333"/>
    </source>
</evidence>
<dbReference type="GO" id="GO:0005737">
    <property type="term" value="C:cytoplasm"/>
    <property type="evidence" value="ECO:0007669"/>
    <property type="project" value="UniProtKB-SubCell"/>
</dbReference>
<dbReference type="Pfam" id="PF05153">
    <property type="entry name" value="MIOX"/>
    <property type="match status" value="1"/>
</dbReference>
<dbReference type="GO" id="GO:0019310">
    <property type="term" value="P:inositol catabolic process"/>
    <property type="evidence" value="ECO:0007669"/>
    <property type="project" value="UniProtKB-UniRule"/>
</dbReference>
<protein>
    <recommendedName>
        <fullName evidence="5 15">Inositol oxygenase</fullName>
        <ecNumber evidence="4 15">1.13.99.1</ecNumber>
    </recommendedName>
    <alternativeName>
        <fullName evidence="10 15">Myo-inositol oxygenase</fullName>
    </alternativeName>
</protein>
<dbReference type="AlphaFoldDB" id="A0A507FNV5"/>
<evidence type="ECO:0000256" key="11">
    <source>
        <dbReference type="ARBA" id="ARBA00048271"/>
    </source>
</evidence>
<dbReference type="SUPFAM" id="SSF109604">
    <property type="entry name" value="HD-domain/PDEase-like"/>
    <property type="match status" value="1"/>
</dbReference>
<proteinExistence type="inferred from homology"/>
<evidence type="ECO:0000256" key="1">
    <source>
        <dbReference type="ARBA" id="ARBA00004496"/>
    </source>
</evidence>
<comment type="similarity">
    <text evidence="3 15">Belongs to the myo-inositol oxygenase family.</text>
</comment>
<evidence type="ECO:0000256" key="4">
    <source>
        <dbReference type="ARBA" id="ARBA00011919"/>
    </source>
</evidence>
<feature type="binding site" evidence="13">
    <location>
        <position position="166"/>
    </location>
    <ligand>
        <name>Fe cation</name>
        <dbReference type="ChEBI" id="CHEBI:24875"/>
        <label>1</label>
    </ligand>
</feature>
<feature type="modified residue" description="Phosphoserine" evidence="14">
    <location>
        <position position="9"/>
    </location>
</feature>
<evidence type="ECO:0000256" key="8">
    <source>
        <dbReference type="ARBA" id="ARBA00023002"/>
    </source>
</evidence>
<comment type="cofactor">
    <cofactor evidence="13 15">
        <name>Fe cation</name>
        <dbReference type="ChEBI" id="CHEBI:24875"/>
    </cofactor>
    <text evidence="13 15">Binds 2 iron ions per subunit.</text>
</comment>
<dbReference type="OrthoDB" id="5151075at2759"/>
<reference evidence="17 18" key="1">
    <citation type="journal article" date="2019" name="Sci. Rep.">
        <title>Comparative genomics of chytrid fungi reveal insights into the obligate biotrophic and pathogenic lifestyle of Synchytrium endobioticum.</title>
        <authorList>
            <person name="van de Vossenberg B.T.L.H."/>
            <person name="Warris S."/>
            <person name="Nguyen H.D.T."/>
            <person name="van Gent-Pelzer M.P.E."/>
            <person name="Joly D.L."/>
            <person name="van de Geest H.C."/>
            <person name="Bonants P.J.M."/>
            <person name="Smith D.S."/>
            <person name="Levesque C.A."/>
            <person name="van der Lee T.A.J."/>
        </authorList>
    </citation>
    <scope>NUCLEOTIDE SEQUENCE [LARGE SCALE GENOMIC DNA]</scope>
    <source>
        <strain evidence="17 18">CBS 675.73</strain>
    </source>
</reference>
<keyword evidence="18" id="KW-1185">Reference proteome</keyword>
<feature type="binding site" evidence="13">
    <location>
        <position position="189"/>
    </location>
    <ligand>
        <name>Fe cation</name>
        <dbReference type="ChEBI" id="CHEBI:24875"/>
        <label>1</label>
    </ligand>
</feature>
<gene>
    <name evidence="17" type="ORF">CcCBS67573_g01681</name>
</gene>
<dbReference type="InterPro" id="IPR007828">
    <property type="entry name" value="Inositol_oxygenase"/>
</dbReference>
<sequence>MTAFRDYASAPPQVVALYKTNHEKQTLDYVLQTKERLKDGFGKRLGIWKVLEMLDSLVDESDPDTESAQTQHALQSAEKARRDKQPRWMVLACLIHDLGKMLCLHGFEQWSVVGDTFPVGIKHSEKIVFSEFFSENPDSRNPKLNSKLGIYSEGCGLANVHMSYGHDEYLYNVVKDYVPQEMAYVIRFHSFYAWHKEGAYQELLDDTDRRMLPHLLAFNKYDLYSKSEALVDVESVRDYYTELINEFFPAEIVF</sequence>
<evidence type="ECO:0000256" key="3">
    <source>
        <dbReference type="ARBA" id="ARBA00005286"/>
    </source>
</evidence>
<comment type="pathway">
    <text evidence="2 15">Polyol metabolism; myo-inositol degradation into D-glucuronate; D-glucuronate from myo-inositol: step 1/1.</text>
</comment>
<organism evidence="17 18">
    <name type="scientific">Chytriomyces confervae</name>
    <dbReference type="NCBI Taxonomy" id="246404"/>
    <lineage>
        <taxon>Eukaryota</taxon>
        <taxon>Fungi</taxon>
        <taxon>Fungi incertae sedis</taxon>
        <taxon>Chytridiomycota</taxon>
        <taxon>Chytridiomycota incertae sedis</taxon>
        <taxon>Chytridiomycetes</taxon>
        <taxon>Chytridiales</taxon>
        <taxon>Chytriomycetaceae</taxon>
        <taxon>Chytriomyces</taxon>
    </lineage>
</organism>
<keyword evidence="7 13" id="KW-0479">Metal-binding</keyword>
<evidence type="ECO:0000256" key="9">
    <source>
        <dbReference type="ARBA" id="ARBA00023004"/>
    </source>
</evidence>
<evidence type="ECO:0000256" key="12">
    <source>
        <dbReference type="PIRSR" id="PIRSR607828-1"/>
    </source>
</evidence>
<feature type="binding site" evidence="12">
    <location>
        <begin position="189"/>
        <end position="190"/>
    </location>
    <ligand>
        <name>substrate</name>
    </ligand>
</feature>
<keyword evidence="14" id="KW-0597">Phosphoprotein</keyword>
<evidence type="ECO:0000256" key="2">
    <source>
        <dbReference type="ARBA" id="ARBA00005167"/>
    </source>
</evidence>
<feature type="binding site" evidence="12">
    <location>
        <begin position="59"/>
        <end position="61"/>
    </location>
    <ligand>
        <name>substrate</name>
    </ligand>
</feature>
<dbReference type="STRING" id="246404.A0A507FNV5"/>
<feature type="binding site" evidence="13">
    <location>
        <position position="96"/>
    </location>
    <ligand>
        <name>Fe cation</name>
        <dbReference type="ChEBI" id="CHEBI:24875"/>
        <label>1</label>
    </ligand>
</feature>
<evidence type="ECO:0000256" key="5">
    <source>
        <dbReference type="ARBA" id="ARBA00019269"/>
    </source>
</evidence>
<feature type="region of interest" description="Disordered" evidence="16">
    <location>
        <begin position="61"/>
        <end position="80"/>
    </location>
</feature>
<dbReference type="Proteomes" id="UP000320333">
    <property type="component" value="Unassembled WGS sequence"/>
</dbReference>
<dbReference type="PANTHER" id="PTHR12588:SF0">
    <property type="entry name" value="INOSITOL OXYGENASE"/>
    <property type="match status" value="1"/>
</dbReference>
<comment type="caution">
    <text evidence="17">The sequence shown here is derived from an EMBL/GenBank/DDBJ whole genome shotgun (WGS) entry which is preliminary data.</text>
</comment>
<dbReference type="GO" id="GO:0050113">
    <property type="term" value="F:inositol oxygenase activity"/>
    <property type="evidence" value="ECO:0007669"/>
    <property type="project" value="UniProtKB-UniRule"/>
</dbReference>
<dbReference type="Gene3D" id="1.10.3210.10">
    <property type="entry name" value="Hypothetical protein af1432"/>
    <property type="match status" value="1"/>
</dbReference>
<feature type="binding site" evidence="12">
    <location>
        <begin position="114"/>
        <end position="115"/>
    </location>
    <ligand>
        <name>substrate</name>
    </ligand>
</feature>
<evidence type="ECO:0000256" key="13">
    <source>
        <dbReference type="PIRSR" id="PIRSR607828-2"/>
    </source>
</evidence>
<evidence type="ECO:0000256" key="10">
    <source>
        <dbReference type="ARBA" id="ARBA00029668"/>
    </source>
</evidence>
<comment type="subcellular location">
    <subcellularLocation>
        <location evidence="1 15">Cytoplasm</location>
    </subcellularLocation>
</comment>
<accession>A0A507FNV5</accession>
<feature type="binding site" evidence="13">
    <location>
        <position position="97"/>
    </location>
    <ligand>
        <name>Fe cation</name>
        <dbReference type="ChEBI" id="CHEBI:24875"/>
        <label>1</label>
    </ligand>
</feature>
<keyword evidence="9 13" id="KW-0408">Iron</keyword>
<feature type="binding site" evidence="13">
    <location>
        <position position="72"/>
    </location>
    <ligand>
        <name>Fe cation</name>
        <dbReference type="ChEBI" id="CHEBI:24875"/>
        <label>1</label>
    </ligand>
</feature>
<dbReference type="PANTHER" id="PTHR12588">
    <property type="entry name" value="MYOINOSITOL OXYGENASE"/>
    <property type="match status" value="1"/>
</dbReference>
<dbReference type="EMBL" id="QEAP01000030">
    <property type="protein sequence ID" value="TPX77016.1"/>
    <property type="molecule type" value="Genomic_DNA"/>
</dbReference>
<evidence type="ECO:0000256" key="7">
    <source>
        <dbReference type="ARBA" id="ARBA00022723"/>
    </source>
</evidence>
<keyword evidence="8 15" id="KW-0560">Oxidoreductase</keyword>
<dbReference type="GO" id="GO:0005506">
    <property type="term" value="F:iron ion binding"/>
    <property type="evidence" value="ECO:0007669"/>
    <property type="project" value="InterPro"/>
</dbReference>
<feature type="binding site" evidence="12">
    <location>
        <position position="5"/>
    </location>
    <ligand>
        <name>substrate</name>
    </ligand>
</feature>
<dbReference type="EC" id="1.13.99.1" evidence="4 15"/>
<evidence type="ECO:0000313" key="17">
    <source>
        <dbReference type="EMBL" id="TPX77016.1"/>
    </source>
</evidence>
<comment type="catalytic activity">
    <reaction evidence="11 15">
        <text>myo-inositol + O2 = D-glucuronate + H2O + H(+)</text>
        <dbReference type="Rhea" id="RHEA:23696"/>
        <dbReference type="ChEBI" id="CHEBI:15377"/>
        <dbReference type="ChEBI" id="CHEBI:15378"/>
        <dbReference type="ChEBI" id="CHEBI:15379"/>
        <dbReference type="ChEBI" id="CHEBI:17268"/>
        <dbReference type="ChEBI" id="CHEBI:58720"/>
        <dbReference type="EC" id="1.13.99.1"/>
    </reaction>
</comment>
<name>A0A507FNV5_9FUNG</name>
<feature type="binding site" evidence="12">
    <location>
        <position position="100"/>
    </location>
    <ligand>
        <name>substrate</name>
    </ligand>
</feature>
<evidence type="ECO:0000256" key="16">
    <source>
        <dbReference type="SAM" id="MobiDB-lite"/>
    </source>
</evidence>
<feature type="binding site" evidence="13">
    <location>
        <position position="222"/>
    </location>
    <ligand>
        <name>Fe cation</name>
        <dbReference type="ChEBI" id="CHEBI:24875"/>
        <label>1</label>
    </ligand>
</feature>